<sequence length="336" mass="36766">MNTMSCEGDMRSLLMALTVNPAERRRTQNRLAKRKSLQPSPAHTTAHAIAHATTPSVIIHPIEKKKRLETNNSSYSRSKGKECRSSRRSNEPCRVIIHSNISNNDEEVKKRFFFTPNGHSKCAYASLRYHCHETLADPFGSLQTPPHEPTQDFGQAAVIFPASEMGVSGEAAPRTLQRNAVTDDLDASSYSAGIPHSLNTVEFIEPWTLDASMTLMTPNSRHEDMSDLSTEDILTLGFSRPTQGSPLHIAATHGHINVAKTLILHGSDVNAADKAGLAPIHYATQNNQGPMVTMLAEHGADVDFLDPDGCTPLYRAAESGNKAMVERLLRHGAKLS</sequence>
<dbReference type="OrthoDB" id="20872at2759"/>
<dbReference type="AlphaFoldDB" id="A0A010S8C2"/>
<evidence type="ECO:0000313" key="5">
    <source>
        <dbReference type="EMBL" id="EXF80903.1"/>
    </source>
</evidence>
<evidence type="ECO:0000313" key="6">
    <source>
        <dbReference type="Proteomes" id="UP000020467"/>
    </source>
</evidence>
<dbReference type="InterPro" id="IPR036770">
    <property type="entry name" value="Ankyrin_rpt-contain_sf"/>
</dbReference>
<proteinExistence type="predicted"/>
<dbReference type="KEGG" id="cfj:CFIO01_03411"/>
<comment type="caution">
    <text evidence="5">The sequence shown here is derived from an EMBL/GenBank/DDBJ whole genome shotgun (WGS) entry which is preliminary data.</text>
</comment>
<evidence type="ECO:0000256" key="2">
    <source>
        <dbReference type="ARBA" id="ARBA00023043"/>
    </source>
</evidence>
<evidence type="ECO:0000256" key="1">
    <source>
        <dbReference type="ARBA" id="ARBA00022737"/>
    </source>
</evidence>
<gene>
    <name evidence="5" type="ORF">CFIO01_03411</name>
</gene>
<reference evidence="5 6" key="1">
    <citation type="submission" date="2014-02" db="EMBL/GenBank/DDBJ databases">
        <title>The genome sequence of Colletotrichum fioriniae PJ7.</title>
        <authorList>
            <person name="Baroncelli R."/>
            <person name="Thon M.R."/>
        </authorList>
    </citation>
    <scope>NUCLEOTIDE SEQUENCE [LARGE SCALE GENOMIC DNA]</scope>
    <source>
        <strain evidence="5 6">PJ7</strain>
    </source>
</reference>
<dbReference type="PROSITE" id="PS50088">
    <property type="entry name" value="ANK_REPEAT"/>
    <property type="match status" value="3"/>
</dbReference>
<dbReference type="PROSITE" id="PS50297">
    <property type="entry name" value="ANK_REP_REGION"/>
    <property type="match status" value="3"/>
</dbReference>
<feature type="repeat" description="ANK" evidence="3">
    <location>
        <begin position="275"/>
        <end position="307"/>
    </location>
</feature>
<evidence type="ECO:0000256" key="4">
    <source>
        <dbReference type="SAM" id="MobiDB-lite"/>
    </source>
</evidence>
<dbReference type="eggNOG" id="KOG4177">
    <property type="taxonomic scope" value="Eukaryota"/>
</dbReference>
<keyword evidence="6" id="KW-1185">Reference proteome</keyword>
<dbReference type="SMART" id="SM00248">
    <property type="entry name" value="ANK"/>
    <property type="match status" value="3"/>
</dbReference>
<dbReference type="EMBL" id="JARH01000413">
    <property type="protein sequence ID" value="EXF80903.1"/>
    <property type="molecule type" value="Genomic_DNA"/>
</dbReference>
<feature type="repeat" description="ANK" evidence="3">
    <location>
        <begin position="242"/>
        <end position="274"/>
    </location>
</feature>
<feature type="compositionally biased region" description="Basic and acidic residues" evidence="4">
    <location>
        <begin position="79"/>
        <end position="89"/>
    </location>
</feature>
<evidence type="ECO:0000256" key="3">
    <source>
        <dbReference type="PROSITE-ProRule" id="PRU00023"/>
    </source>
</evidence>
<feature type="region of interest" description="Disordered" evidence="4">
    <location>
        <begin position="30"/>
        <end position="89"/>
    </location>
</feature>
<keyword evidence="1" id="KW-0677">Repeat</keyword>
<dbReference type="SUPFAM" id="SSF48403">
    <property type="entry name" value="Ankyrin repeat"/>
    <property type="match status" value="1"/>
</dbReference>
<dbReference type="Gene3D" id="1.25.40.20">
    <property type="entry name" value="Ankyrin repeat-containing domain"/>
    <property type="match status" value="1"/>
</dbReference>
<dbReference type="InterPro" id="IPR002110">
    <property type="entry name" value="Ankyrin_rpt"/>
</dbReference>
<dbReference type="STRING" id="1445577.A0A010S8C2"/>
<accession>A0A010S8C2</accession>
<name>A0A010S8C2_9PEZI</name>
<organism evidence="5 6">
    <name type="scientific">Colletotrichum fioriniae PJ7</name>
    <dbReference type="NCBI Taxonomy" id="1445577"/>
    <lineage>
        <taxon>Eukaryota</taxon>
        <taxon>Fungi</taxon>
        <taxon>Dikarya</taxon>
        <taxon>Ascomycota</taxon>
        <taxon>Pezizomycotina</taxon>
        <taxon>Sordariomycetes</taxon>
        <taxon>Hypocreomycetidae</taxon>
        <taxon>Glomerellales</taxon>
        <taxon>Glomerellaceae</taxon>
        <taxon>Colletotrichum</taxon>
        <taxon>Colletotrichum acutatum species complex</taxon>
    </lineage>
</organism>
<protein>
    <submittedName>
        <fullName evidence="5">Uncharacterized protein</fullName>
    </submittedName>
</protein>
<dbReference type="Proteomes" id="UP000020467">
    <property type="component" value="Unassembled WGS sequence"/>
</dbReference>
<dbReference type="Pfam" id="PF12796">
    <property type="entry name" value="Ank_2"/>
    <property type="match status" value="1"/>
</dbReference>
<dbReference type="PANTHER" id="PTHR24171">
    <property type="entry name" value="ANKYRIN REPEAT DOMAIN-CONTAINING PROTEIN 39-RELATED"/>
    <property type="match status" value="1"/>
</dbReference>
<feature type="compositionally biased region" description="Low complexity" evidence="4">
    <location>
        <begin position="42"/>
        <end position="54"/>
    </location>
</feature>
<keyword evidence="2 3" id="KW-0040">ANK repeat</keyword>
<feature type="repeat" description="ANK" evidence="3">
    <location>
        <begin position="308"/>
        <end position="336"/>
    </location>
</feature>
<dbReference type="HOGENOM" id="CLU_927618_0_0_1"/>